<evidence type="ECO:0000313" key="3">
    <source>
        <dbReference type="EMBL" id="CAB3238859.1"/>
    </source>
</evidence>
<keyword evidence="1" id="KW-0732">Signal</keyword>
<dbReference type="Proteomes" id="UP000494106">
    <property type="component" value="Unassembled WGS sequence"/>
</dbReference>
<evidence type="ECO:0000313" key="4">
    <source>
        <dbReference type="Proteomes" id="UP000494106"/>
    </source>
</evidence>
<name>A0A8S0ZV04_ARCPL</name>
<evidence type="ECO:0000313" key="5">
    <source>
        <dbReference type="Proteomes" id="UP000494256"/>
    </source>
</evidence>
<accession>A0A8S0ZV04</accession>
<dbReference type="Proteomes" id="UP000494256">
    <property type="component" value="Unassembled WGS sequence"/>
</dbReference>
<dbReference type="OrthoDB" id="6910283at2759"/>
<reference evidence="4 5" key="1">
    <citation type="submission" date="2020-04" db="EMBL/GenBank/DDBJ databases">
        <authorList>
            <person name="Wallbank WR R."/>
            <person name="Pardo Diaz C."/>
            <person name="Kozak K."/>
            <person name="Martin S."/>
            <person name="Jiggins C."/>
            <person name="Moest M."/>
            <person name="Warren A I."/>
            <person name="Byers J.R.P. K."/>
            <person name="Montejo-Kovacevich G."/>
            <person name="Yen C E."/>
        </authorList>
    </citation>
    <scope>NUCLEOTIDE SEQUENCE [LARGE SCALE GENOMIC DNA]</scope>
</reference>
<dbReference type="EMBL" id="CADEBC010000488">
    <property type="protein sequence ID" value="CAB3237064.1"/>
    <property type="molecule type" value="Genomic_DNA"/>
</dbReference>
<sequence length="182" mass="20494">MKALELKAILIVFAITYNNGMARPMIDNSIETRNEISSDELESLGGIFNIPTPLKSGFTISINGTLDTNDKLFKVVLRGNEEREDDCKIVFEFESGYISTSKTVLLEREEYVLNGQKGKIFELRIRARSQEMVSVTLQINNLGQSSALLCDIPNHKNIKFIEIQKGVARTDRFCYSNSVGIH</sequence>
<gene>
    <name evidence="2" type="ORF">APLA_LOCUS6823</name>
    <name evidence="3" type="ORF">APLA_LOCUS8364</name>
</gene>
<comment type="caution">
    <text evidence="2">The sequence shown here is derived from an EMBL/GenBank/DDBJ whole genome shotgun (WGS) entry which is preliminary data.</text>
</comment>
<feature type="chain" id="PRO_5036434284" description="Allorecognition 2" evidence="1">
    <location>
        <begin position="23"/>
        <end position="182"/>
    </location>
</feature>
<dbReference type="AlphaFoldDB" id="A0A8S0ZV04"/>
<dbReference type="EMBL" id="CADEBD010000308">
    <property type="protein sequence ID" value="CAB3238859.1"/>
    <property type="molecule type" value="Genomic_DNA"/>
</dbReference>
<evidence type="ECO:0000313" key="2">
    <source>
        <dbReference type="EMBL" id="CAB3237064.1"/>
    </source>
</evidence>
<proteinExistence type="predicted"/>
<evidence type="ECO:0008006" key="6">
    <source>
        <dbReference type="Google" id="ProtNLM"/>
    </source>
</evidence>
<protein>
    <recommendedName>
        <fullName evidence="6">Allorecognition 2</fullName>
    </recommendedName>
</protein>
<keyword evidence="4" id="KW-1185">Reference proteome</keyword>
<organism evidence="2 4">
    <name type="scientific">Arctia plantaginis</name>
    <name type="common">Wood tiger moth</name>
    <name type="synonym">Phalaena plantaginis</name>
    <dbReference type="NCBI Taxonomy" id="874455"/>
    <lineage>
        <taxon>Eukaryota</taxon>
        <taxon>Metazoa</taxon>
        <taxon>Ecdysozoa</taxon>
        <taxon>Arthropoda</taxon>
        <taxon>Hexapoda</taxon>
        <taxon>Insecta</taxon>
        <taxon>Pterygota</taxon>
        <taxon>Neoptera</taxon>
        <taxon>Endopterygota</taxon>
        <taxon>Lepidoptera</taxon>
        <taxon>Glossata</taxon>
        <taxon>Ditrysia</taxon>
        <taxon>Noctuoidea</taxon>
        <taxon>Erebidae</taxon>
        <taxon>Arctiinae</taxon>
        <taxon>Arctia</taxon>
    </lineage>
</organism>
<feature type="signal peptide" evidence="1">
    <location>
        <begin position="1"/>
        <end position="22"/>
    </location>
</feature>
<evidence type="ECO:0000256" key="1">
    <source>
        <dbReference type="SAM" id="SignalP"/>
    </source>
</evidence>